<accession>A0A564YEK6</accession>
<dbReference type="Proteomes" id="UP000321570">
    <property type="component" value="Unassembled WGS sequence"/>
</dbReference>
<protein>
    <recommendedName>
        <fullName evidence="1">MMS19 N-terminal domain-containing protein</fullName>
    </recommendedName>
</protein>
<sequence length="103" mass="11483">MSELLNLIESLQESLITPNGPLQKDAFQKLNDGMKSLSSANFTEKEVFHVVDFYVSRLVHSDPNLIGTLLEGLLWLAENHMLSPECAVKICNDGFFSTLNVQS</sequence>
<dbReference type="InterPro" id="IPR029240">
    <property type="entry name" value="MMS19_N"/>
</dbReference>
<gene>
    <name evidence="2" type="ORF">WMSIL1_LOCUS5668</name>
</gene>
<evidence type="ECO:0000313" key="3">
    <source>
        <dbReference type="Proteomes" id="UP000321570"/>
    </source>
</evidence>
<evidence type="ECO:0000313" key="2">
    <source>
        <dbReference type="EMBL" id="VUZ45717.1"/>
    </source>
</evidence>
<dbReference type="AlphaFoldDB" id="A0A564YEK6"/>
<feature type="domain" description="MMS19 N-terminal" evidence="1">
    <location>
        <begin position="8"/>
        <end position="102"/>
    </location>
</feature>
<proteinExistence type="predicted"/>
<dbReference type="EMBL" id="CABIJS010000188">
    <property type="protein sequence ID" value="VUZ45717.1"/>
    <property type="molecule type" value="Genomic_DNA"/>
</dbReference>
<keyword evidence="3" id="KW-1185">Reference proteome</keyword>
<name>A0A564YEK6_HYMDI</name>
<reference evidence="2 3" key="1">
    <citation type="submission" date="2019-07" db="EMBL/GenBank/DDBJ databases">
        <authorList>
            <person name="Jastrzebski P J."/>
            <person name="Paukszto L."/>
            <person name="Jastrzebski P J."/>
        </authorList>
    </citation>
    <scope>NUCLEOTIDE SEQUENCE [LARGE SCALE GENOMIC DNA]</scope>
    <source>
        <strain evidence="2 3">WMS-il1</strain>
    </source>
</reference>
<organism evidence="2 3">
    <name type="scientific">Hymenolepis diminuta</name>
    <name type="common">Rat tapeworm</name>
    <dbReference type="NCBI Taxonomy" id="6216"/>
    <lineage>
        <taxon>Eukaryota</taxon>
        <taxon>Metazoa</taxon>
        <taxon>Spiralia</taxon>
        <taxon>Lophotrochozoa</taxon>
        <taxon>Platyhelminthes</taxon>
        <taxon>Cestoda</taxon>
        <taxon>Eucestoda</taxon>
        <taxon>Cyclophyllidea</taxon>
        <taxon>Hymenolepididae</taxon>
        <taxon>Hymenolepis</taxon>
    </lineage>
</organism>
<evidence type="ECO:0000259" key="1">
    <source>
        <dbReference type="Pfam" id="PF14500"/>
    </source>
</evidence>
<feature type="non-terminal residue" evidence="2">
    <location>
        <position position="103"/>
    </location>
</feature>
<dbReference type="Pfam" id="PF14500">
    <property type="entry name" value="MMS19_N"/>
    <property type="match status" value="1"/>
</dbReference>